<protein>
    <submittedName>
        <fullName evidence="1">Uncharacterized protein</fullName>
    </submittedName>
</protein>
<accession>A0A9P6J6I3</accession>
<evidence type="ECO:0000313" key="2">
    <source>
        <dbReference type="Proteomes" id="UP000738359"/>
    </source>
</evidence>
<name>A0A9P6J6I3_MORAP</name>
<organism evidence="1 2">
    <name type="scientific">Mortierella alpina</name>
    <name type="common">Oleaginous fungus</name>
    <name type="synonym">Mortierella renispora</name>
    <dbReference type="NCBI Taxonomy" id="64518"/>
    <lineage>
        <taxon>Eukaryota</taxon>
        <taxon>Fungi</taxon>
        <taxon>Fungi incertae sedis</taxon>
        <taxon>Mucoromycota</taxon>
        <taxon>Mortierellomycotina</taxon>
        <taxon>Mortierellomycetes</taxon>
        <taxon>Mortierellales</taxon>
        <taxon>Mortierellaceae</taxon>
        <taxon>Mortierella</taxon>
    </lineage>
</organism>
<reference evidence="1" key="1">
    <citation type="journal article" date="2020" name="Fungal Divers.">
        <title>Resolving the Mortierellaceae phylogeny through synthesis of multi-gene phylogenetics and phylogenomics.</title>
        <authorList>
            <person name="Vandepol N."/>
            <person name="Liber J."/>
            <person name="Desiro A."/>
            <person name="Na H."/>
            <person name="Kennedy M."/>
            <person name="Barry K."/>
            <person name="Grigoriev I.V."/>
            <person name="Miller A.N."/>
            <person name="O'Donnell K."/>
            <person name="Stajich J.E."/>
            <person name="Bonito G."/>
        </authorList>
    </citation>
    <scope>NUCLEOTIDE SEQUENCE</scope>
    <source>
        <strain evidence="1">CK1249</strain>
    </source>
</reference>
<evidence type="ECO:0000313" key="1">
    <source>
        <dbReference type="EMBL" id="KAF9960672.1"/>
    </source>
</evidence>
<feature type="non-terminal residue" evidence="1">
    <location>
        <position position="329"/>
    </location>
</feature>
<comment type="caution">
    <text evidence="1">The sequence shown here is derived from an EMBL/GenBank/DDBJ whole genome shotgun (WGS) entry which is preliminary data.</text>
</comment>
<keyword evidence="2" id="KW-1185">Reference proteome</keyword>
<dbReference type="EMBL" id="JAAAHY010000616">
    <property type="protein sequence ID" value="KAF9960672.1"/>
    <property type="molecule type" value="Genomic_DNA"/>
</dbReference>
<gene>
    <name evidence="1" type="ORF">BGZ70_008520</name>
</gene>
<sequence>MDRSEFDQDVHISRVRDCLQDDQSKQALNEYLSQDALDMLYHKFVGRYLLLPDKHKGVRRDKSVKTVLDILAFYFYRRCFWGENTLEIDSVNAALVERAFGRIKVVNCNAALQNFFTATDPGFQVALRELMDRTQAAAQGNLFEQHMMSVFSETLKSRRLSDWPHLPRISEMCPDLVGEVEIVGWREPALLKGTTYELMSMGEFMDAHVNHQSIRDKMPVPPFFFPKSKPSGPDLGMKLRHSSVKLYNSLWKNALATVSAPCIREHADDFHNFCPDNIYISMVVAYPMVYSPGLPPVVDIPEKDASGVQQVVIHVSDANFGQIFPKEHV</sequence>
<dbReference type="OrthoDB" id="2393824at2759"/>
<dbReference type="Proteomes" id="UP000738359">
    <property type="component" value="Unassembled WGS sequence"/>
</dbReference>
<proteinExistence type="predicted"/>
<dbReference type="AlphaFoldDB" id="A0A9P6J6I3"/>